<dbReference type="EMBL" id="FOCG01000002">
    <property type="protein sequence ID" value="SEM93910.1"/>
    <property type="molecule type" value="Genomic_DNA"/>
</dbReference>
<accession>A0A1H8CFZ7</accession>
<protein>
    <recommendedName>
        <fullName evidence="3">Bacteriophage holin of superfamily 6 (Holin_LLH)</fullName>
    </recommendedName>
</protein>
<reference evidence="1 2" key="1">
    <citation type="submission" date="2016-10" db="EMBL/GenBank/DDBJ databases">
        <authorList>
            <person name="de Groot N.N."/>
        </authorList>
    </citation>
    <scope>NUCLEOTIDE SEQUENCE [LARGE SCALE GENOMIC DNA]</scope>
    <source>
        <strain evidence="1 2">CGMCC 1.5070</strain>
    </source>
</reference>
<keyword evidence="2" id="KW-1185">Reference proteome</keyword>
<sequence length="101" mass="11501">MELLLVMGISVVLIFASFLLGEHLQERRMLREAGRVRHQRAMCCVQFAAQGIDTLIRKDMMEAGKRTACIEELARTAFVYSFAQLDPYIEEEIHKAVNGLT</sequence>
<organism evidence="1 2">
    <name type="scientific">Hydrogenoanaerobacterium saccharovorans</name>
    <dbReference type="NCBI Taxonomy" id="474960"/>
    <lineage>
        <taxon>Bacteria</taxon>
        <taxon>Bacillati</taxon>
        <taxon>Bacillota</taxon>
        <taxon>Clostridia</taxon>
        <taxon>Eubacteriales</taxon>
        <taxon>Oscillospiraceae</taxon>
        <taxon>Hydrogenoanaerobacterium</taxon>
    </lineage>
</organism>
<gene>
    <name evidence="1" type="ORF">SAMN05216180_2097</name>
</gene>
<evidence type="ECO:0008006" key="3">
    <source>
        <dbReference type="Google" id="ProtNLM"/>
    </source>
</evidence>
<evidence type="ECO:0000313" key="1">
    <source>
        <dbReference type="EMBL" id="SEM93910.1"/>
    </source>
</evidence>
<dbReference type="Proteomes" id="UP000199158">
    <property type="component" value="Unassembled WGS sequence"/>
</dbReference>
<dbReference type="RefSeq" id="WP_092754710.1">
    <property type="nucleotide sequence ID" value="NZ_FOCG01000002.1"/>
</dbReference>
<name>A0A1H8CFZ7_9FIRM</name>
<evidence type="ECO:0000313" key="2">
    <source>
        <dbReference type="Proteomes" id="UP000199158"/>
    </source>
</evidence>
<dbReference type="AlphaFoldDB" id="A0A1H8CFZ7"/>
<proteinExistence type="predicted"/>